<feature type="domain" description="Glycosyl transferase family 1" evidence="1">
    <location>
        <begin position="212"/>
        <end position="382"/>
    </location>
</feature>
<dbReference type="EMBL" id="WNXD01000001">
    <property type="protein sequence ID" value="MBB2143947.1"/>
    <property type="molecule type" value="Genomic_DNA"/>
</dbReference>
<dbReference type="Gene3D" id="3.90.550.10">
    <property type="entry name" value="Spore Coat Polysaccharide Biosynthesis Protein SpsA, Chain A"/>
    <property type="match status" value="1"/>
</dbReference>
<dbReference type="SUPFAM" id="SSF53756">
    <property type="entry name" value="UDP-Glycosyltransferase/glycogen phosphorylase"/>
    <property type="match status" value="1"/>
</dbReference>
<dbReference type="RefSeq" id="WP_182920652.1">
    <property type="nucleotide sequence ID" value="NZ_WNXD01000001.1"/>
</dbReference>
<dbReference type="Gene3D" id="3.40.50.2000">
    <property type="entry name" value="Glycogen Phosphorylase B"/>
    <property type="match status" value="2"/>
</dbReference>
<organism evidence="3 4">
    <name type="scientific">Pedobacter planticolens</name>
    <dbReference type="NCBI Taxonomy" id="2679964"/>
    <lineage>
        <taxon>Bacteria</taxon>
        <taxon>Pseudomonadati</taxon>
        <taxon>Bacteroidota</taxon>
        <taxon>Sphingobacteriia</taxon>
        <taxon>Sphingobacteriales</taxon>
        <taxon>Sphingobacteriaceae</taxon>
        <taxon>Pedobacter</taxon>
    </lineage>
</organism>
<keyword evidence="4" id="KW-1185">Reference proteome</keyword>
<dbReference type="CDD" id="cd03801">
    <property type="entry name" value="GT4_PimA-like"/>
    <property type="match status" value="1"/>
</dbReference>
<dbReference type="GO" id="GO:0016758">
    <property type="term" value="F:hexosyltransferase activity"/>
    <property type="evidence" value="ECO:0007669"/>
    <property type="project" value="UniProtKB-ARBA"/>
</dbReference>
<sequence length="723" mass="83703">MINVFYFDLDLKNSINGVSSYKNNIIPYLEANRNIILHYVVFSDKFTEPKVEEQSSRKLYKLPVSSFSKLFTDDIDLKSISFFVNEIKNCKNIVLQFNWINLCNLAYLIKKQITCTTILVNHCISWKEYVSSDYKLFYELHNAFTKNKAIKITNKQILYEIGSYTYIDHIITVTDCAKKSFTQLFKIDTHKLTKISNGLNPSLIQPQFNHNKNKLRKQYGFDEVEKLMIFAGNINLQKGIFDIVSSLSLLLKKHPNFRLIIAGPGNYEGILKLAKNNWSRITLCGSLDKQTLYDFYAMSDMGIVPSYVEQCSYTCMEMMHNSLPIIVSDVDGLKEMVNDDCGLRIKVDFKKDKASLNQKDLIEKISFLLENPEKAKRLTKNAMRYALANFTAERMAEETVAVYEKTLSGKTELIKNNIQSKVISSSTPFVSIIIPCYNAQKYLQECLESIFKQSFTDFEVILINDGSSDGTDQLIKNQTDTRIVYLQNESNLGISYSLNKAIKLAKGKYIARMDADDTMHVERLKKQIDFLEANLDYGLVGSLHNVVDPNGMPFYKIEVPEENKEIDLGMLFFNPISHPTVIMRSELAKKNPYNIEYSRCEDYELWFRLSRKTKIKNIQIPLINYRTHPNNTVMHHQKEMQQNVMELLSDQLDKRGIEHTTEELVLHCAIGFGMGKRFFNTSERLENLNNWLNKVFASENISSKHTKTELEKFRRFLLEKCVE</sequence>
<evidence type="ECO:0000313" key="3">
    <source>
        <dbReference type="EMBL" id="MBB2143947.1"/>
    </source>
</evidence>
<dbReference type="PANTHER" id="PTHR22916:SF3">
    <property type="entry name" value="UDP-GLCNAC:BETAGAL BETA-1,3-N-ACETYLGLUCOSAMINYLTRANSFERASE-LIKE PROTEIN 1"/>
    <property type="match status" value="1"/>
</dbReference>
<accession>A0A923DXX6</accession>
<evidence type="ECO:0000259" key="2">
    <source>
        <dbReference type="Pfam" id="PF00535"/>
    </source>
</evidence>
<dbReference type="AlphaFoldDB" id="A0A923DXX6"/>
<comment type="caution">
    <text evidence="3">The sequence shown here is derived from an EMBL/GenBank/DDBJ whole genome shotgun (WGS) entry which is preliminary data.</text>
</comment>
<name>A0A923DXX6_9SPHI</name>
<dbReference type="InterPro" id="IPR001173">
    <property type="entry name" value="Glyco_trans_2-like"/>
</dbReference>
<dbReference type="Pfam" id="PF00535">
    <property type="entry name" value="Glycos_transf_2"/>
    <property type="match status" value="1"/>
</dbReference>
<dbReference type="PANTHER" id="PTHR22916">
    <property type="entry name" value="GLYCOSYLTRANSFERASE"/>
    <property type="match status" value="1"/>
</dbReference>
<feature type="domain" description="Glycosyltransferase 2-like" evidence="2">
    <location>
        <begin position="431"/>
        <end position="545"/>
    </location>
</feature>
<reference evidence="3" key="1">
    <citation type="submission" date="2019-11" db="EMBL/GenBank/DDBJ databases">
        <title>Description of Pedobacter sp. LMG 31464T.</title>
        <authorList>
            <person name="Carlier A."/>
            <person name="Qi S."/>
            <person name="Vandamme P."/>
        </authorList>
    </citation>
    <scope>NUCLEOTIDE SEQUENCE</scope>
    <source>
        <strain evidence="3">LMG 31464</strain>
    </source>
</reference>
<dbReference type="InterPro" id="IPR001296">
    <property type="entry name" value="Glyco_trans_1"/>
</dbReference>
<gene>
    <name evidence="3" type="ORF">GM921_00490</name>
</gene>
<dbReference type="Proteomes" id="UP000601055">
    <property type="component" value="Unassembled WGS sequence"/>
</dbReference>
<evidence type="ECO:0000259" key="1">
    <source>
        <dbReference type="Pfam" id="PF00534"/>
    </source>
</evidence>
<dbReference type="SUPFAM" id="SSF53448">
    <property type="entry name" value="Nucleotide-diphospho-sugar transferases"/>
    <property type="match status" value="1"/>
</dbReference>
<protein>
    <submittedName>
        <fullName evidence="3">Glycosyltransferase</fullName>
    </submittedName>
</protein>
<proteinExistence type="predicted"/>
<evidence type="ECO:0000313" key="4">
    <source>
        <dbReference type="Proteomes" id="UP000601055"/>
    </source>
</evidence>
<dbReference type="Pfam" id="PF00534">
    <property type="entry name" value="Glycos_transf_1"/>
    <property type="match status" value="1"/>
</dbReference>
<dbReference type="InterPro" id="IPR029044">
    <property type="entry name" value="Nucleotide-diphossugar_trans"/>
</dbReference>